<gene>
    <name evidence="2" type="ORF">UFOPK2602_00026</name>
    <name evidence="3" type="ORF">UFOPK2806_01061</name>
    <name evidence="4" type="ORF">UFOPK3417_00003</name>
    <name evidence="5" type="ORF">UFOPK4306_00481</name>
</gene>
<dbReference type="InterPro" id="IPR036188">
    <property type="entry name" value="FAD/NAD-bd_sf"/>
</dbReference>
<dbReference type="PANTHER" id="PTHR42923">
    <property type="entry name" value="PROTOPORPHYRINOGEN OXIDASE"/>
    <property type="match status" value="1"/>
</dbReference>
<evidence type="ECO:0000313" key="5">
    <source>
        <dbReference type="EMBL" id="CAB5055849.1"/>
    </source>
</evidence>
<proteinExistence type="predicted"/>
<dbReference type="EMBL" id="CAEZYY010000011">
    <property type="protein sequence ID" value="CAB4751837.1"/>
    <property type="molecule type" value="Genomic_DNA"/>
</dbReference>
<dbReference type="SUPFAM" id="SSF51905">
    <property type="entry name" value="FAD/NAD(P)-binding domain"/>
    <property type="match status" value="1"/>
</dbReference>
<dbReference type="InterPro" id="IPR002937">
    <property type="entry name" value="Amino_oxidase"/>
</dbReference>
<evidence type="ECO:0000259" key="1">
    <source>
        <dbReference type="Pfam" id="PF01593"/>
    </source>
</evidence>
<protein>
    <submittedName>
        <fullName evidence="2">Unannotated protein</fullName>
    </submittedName>
</protein>
<evidence type="ECO:0000313" key="2">
    <source>
        <dbReference type="EMBL" id="CAB4691338.1"/>
    </source>
</evidence>
<dbReference type="Pfam" id="PF01593">
    <property type="entry name" value="Amino_oxidase"/>
    <property type="match status" value="1"/>
</dbReference>
<organism evidence="2">
    <name type="scientific">freshwater metagenome</name>
    <dbReference type="NCBI Taxonomy" id="449393"/>
    <lineage>
        <taxon>unclassified sequences</taxon>
        <taxon>metagenomes</taxon>
        <taxon>ecological metagenomes</taxon>
    </lineage>
</organism>
<dbReference type="AlphaFoldDB" id="A0A6J6P3U5"/>
<dbReference type="EMBL" id="CAFBLR010000001">
    <property type="protein sequence ID" value="CAB4856995.1"/>
    <property type="molecule type" value="Genomic_DNA"/>
</dbReference>
<feature type="domain" description="Amine oxidase" evidence="1">
    <location>
        <begin position="19"/>
        <end position="309"/>
    </location>
</feature>
<evidence type="ECO:0000313" key="3">
    <source>
        <dbReference type="EMBL" id="CAB4751837.1"/>
    </source>
</evidence>
<dbReference type="PANTHER" id="PTHR42923:SF17">
    <property type="entry name" value="AMINE OXIDASE DOMAIN-CONTAINING PROTEIN"/>
    <property type="match status" value="1"/>
</dbReference>
<dbReference type="EMBL" id="CAEZXX010000001">
    <property type="protein sequence ID" value="CAB4691338.1"/>
    <property type="molecule type" value="Genomic_DNA"/>
</dbReference>
<reference evidence="2" key="1">
    <citation type="submission" date="2020-05" db="EMBL/GenBank/DDBJ databases">
        <authorList>
            <person name="Chiriac C."/>
            <person name="Salcher M."/>
            <person name="Ghai R."/>
            <person name="Kavagutti S V."/>
        </authorList>
    </citation>
    <scope>NUCLEOTIDE SEQUENCE</scope>
</reference>
<sequence length="427" mass="46616">MNPGEQTGGGRIAVIGSGVSGMTAAYLLSRRFAVTLFERDTRLGGHVHTHSIADPSGVTVAVDSGFIVHNDDTYPLLRRLFAELGVERHATEMSMSISDAASGLEYAGGRGAKGVFAQPRRALDPSFLGLLGEVRRFHRSARKLLERTDDSEQTTYGDFLAEQRFSTRFIDLFAVPVVSCVWSMGASTALNYPARYLFQFLANHGMLAVSGSPSWYTVVGGARTYVDAIASRLPDVRVARGVTAVRRDHGAVVLTTSDGGVENFDGVVVATHPKEALALLADATVAEREVLGAFRYSASEVVLHTDARLLPASRRARAAWNYRTPGTDAQREQPVVTYWMNRLQGLETEREYLVTLNARDRIAPDRVLAVMQYEHPVYDLESVAAQARLGSLATHRTVFAGAYHGWGFHEDGCRSGVEAAQHFGVTW</sequence>
<evidence type="ECO:0000313" key="4">
    <source>
        <dbReference type="EMBL" id="CAB4856995.1"/>
    </source>
</evidence>
<name>A0A6J6P3U5_9ZZZZ</name>
<dbReference type="EMBL" id="CAFBQP010000013">
    <property type="protein sequence ID" value="CAB5055849.1"/>
    <property type="molecule type" value="Genomic_DNA"/>
</dbReference>
<accession>A0A6J6P3U5</accession>
<dbReference type="GO" id="GO:0016491">
    <property type="term" value="F:oxidoreductase activity"/>
    <property type="evidence" value="ECO:0007669"/>
    <property type="project" value="InterPro"/>
</dbReference>
<dbReference type="InterPro" id="IPR050464">
    <property type="entry name" value="Zeta_carotene_desat/Oxidored"/>
</dbReference>
<dbReference type="Gene3D" id="3.50.50.60">
    <property type="entry name" value="FAD/NAD(P)-binding domain"/>
    <property type="match status" value="1"/>
</dbReference>